<accession>A0AAV5P5S2</accession>
<sequence length="90" mass="8800">MPDGVGSAGADGVPDGGACGAEAGRVRYQATAATAASAVTTATTIQVVRARAVTGDTSDATVARRPRRGPSRAIPRPPGGMTDVTTGFAS</sequence>
<organism evidence="2 3">
    <name type="scientific">Cellulosimicrobium cellulans</name>
    <name type="common">Arthrobacter luteus</name>
    <dbReference type="NCBI Taxonomy" id="1710"/>
    <lineage>
        <taxon>Bacteria</taxon>
        <taxon>Bacillati</taxon>
        <taxon>Actinomycetota</taxon>
        <taxon>Actinomycetes</taxon>
        <taxon>Micrococcales</taxon>
        <taxon>Promicromonosporaceae</taxon>
        <taxon>Cellulosimicrobium</taxon>
    </lineage>
</organism>
<proteinExistence type="predicted"/>
<comment type="caution">
    <text evidence="2">The sequence shown here is derived from an EMBL/GenBank/DDBJ whole genome shotgun (WGS) entry which is preliminary data.</text>
</comment>
<feature type="region of interest" description="Disordered" evidence="1">
    <location>
        <begin position="1"/>
        <end position="20"/>
    </location>
</feature>
<evidence type="ECO:0000313" key="3">
    <source>
        <dbReference type="Proteomes" id="UP001165168"/>
    </source>
</evidence>
<gene>
    <name evidence="2" type="ORF">Ccel01_19420</name>
</gene>
<dbReference type="Proteomes" id="UP001165168">
    <property type="component" value="Unassembled WGS sequence"/>
</dbReference>
<protein>
    <submittedName>
        <fullName evidence="2">Uncharacterized protein</fullName>
    </submittedName>
</protein>
<feature type="region of interest" description="Disordered" evidence="1">
    <location>
        <begin position="54"/>
        <end position="90"/>
    </location>
</feature>
<reference evidence="2" key="1">
    <citation type="submission" date="2023-03" db="EMBL/GenBank/DDBJ databases">
        <title>Cellulosimicrobium cellulans NBRC 103059.</title>
        <authorList>
            <person name="Ichikawa N."/>
            <person name="Sato H."/>
            <person name="Tonouchi N."/>
        </authorList>
    </citation>
    <scope>NUCLEOTIDE SEQUENCE</scope>
    <source>
        <strain evidence="2">NBRC 103059</strain>
    </source>
</reference>
<evidence type="ECO:0000313" key="2">
    <source>
        <dbReference type="EMBL" id="GLY57340.1"/>
    </source>
</evidence>
<evidence type="ECO:0000256" key="1">
    <source>
        <dbReference type="SAM" id="MobiDB-lite"/>
    </source>
</evidence>
<name>A0AAV5P5S2_CELCE</name>
<dbReference type="AlphaFoldDB" id="A0AAV5P5S2"/>
<dbReference type="EMBL" id="BSTG01000002">
    <property type="protein sequence ID" value="GLY57340.1"/>
    <property type="molecule type" value="Genomic_DNA"/>
</dbReference>
<feature type="compositionally biased region" description="Gly residues" evidence="1">
    <location>
        <begin position="1"/>
        <end position="19"/>
    </location>
</feature>